<keyword evidence="3" id="KW-1185">Reference proteome</keyword>
<name>A0ABM7LK39_9ACTN</name>
<evidence type="ECO:0000256" key="1">
    <source>
        <dbReference type="SAM" id="MobiDB-lite"/>
    </source>
</evidence>
<dbReference type="Proteomes" id="UP000676967">
    <property type="component" value="Chromosome"/>
</dbReference>
<organism evidence="2 3">
    <name type="scientific">Actinoplanes ianthinogenes</name>
    <dbReference type="NCBI Taxonomy" id="122358"/>
    <lineage>
        <taxon>Bacteria</taxon>
        <taxon>Bacillati</taxon>
        <taxon>Actinomycetota</taxon>
        <taxon>Actinomycetes</taxon>
        <taxon>Micromonosporales</taxon>
        <taxon>Micromonosporaceae</taxon>
        <taxon>Actinoplanes</taxon>
    </lineage>
</organism>
<protein>
    <submittedName>
        <fullName evidence="2">Uncharacterized protein</fullName>
    </submittedName>
</protein>
<evidence type="ECO:0000313" key="3">
    <source>
        <dbReference type="Proteomes" id="UP000676967"/>
    </source>
</evidence>
<proteinExistence type="predicted"/>
<feature type="compositionally biased region" description="Basic and acidic residues" evidence="1">
    <location>
        <begin position="1"/>
        <end position="11"/>
    </location>
</feature>
<sequence>MPHPAREKPDTRCMTQPTHRGRASEMLASLEGKLPGAQAVLDAAQAHALLALADEVAALRAAIRDIADRRP</sequence>
<evidence type="ECO:0000313" key="2">
    <source>
        <dbReference type="EMBL" id="BCJ39595.1"/>
    </source>
</evidence>
<accession>A0ABM7LK39</accession>
<dbReference type="EMBL" id="AP023356">
    <property type="protein sequence ID" value="BCJ39595.1"/>
    <property type="molecule type" value="Genomic_DNA"/>
</dbReference>
<gene>
    <name evidence="2" type="ORF">Aiant_02520</name>
</gene>
<feature type="region of interest" description="Disordered" evidence="1">
    <location>
        <begin position="1"/>
        <end position="20"/>
    </location>
</feature>
<reference evidence="2 3" key="1">
    <citation type="submission" date="2020-08" db="EMBL/GenBank/DDBJ databases">
        <title>Whole genome shotgun sequence of Actinoplanes ianthinogenes NBRC 13996.</title>
        <authorList>
            <person name="Komaki H."/>
            <person name="Tamura T."/>
        </authorList>
    </citation>
    <scope>NUCLEOTIDE SEQUENCE [LARGE SCALE GENOMIC DNA]</scope>
    <source>
        <strain evidence="2 3">NBRC 13996</strain>
    </source>
</reference>